<reference evidence="3 4" key="1">
    <citation type="submission" date="2024-10" db="EMBL/GenBank/DDBJ databases">
        <title>Updated reference genomes for cyclostephanoid diatoms.</title>
        <authorList>
            <person name="Roberts W.R."/>
            <person name="Alverson A.J."/>
        </authorList>
    </citation>
    <scope>NUCLEOTIDE SEQUENCE [LARGE SCALE GENOMIC DNA]</scope>
    <source>
        <strain evidence="3 4">AJA232-27</strain>
    </source>
</reference>
<comment type="caution">
    <text evidence="3">The sequence shown here is derived from an EMBL/GenBank/DDBJ whole genome shotgun (WGS) entry which is preliminary data.</text>
</comment>
<evidence type="ECO:0000259" key="2">
    <source>
        <dbReference type="Pfam" id="PF13383"/>
    </source>
</evidence>
<keyword evidence="1" id="KW-0472">Membrane</keyword>
<dbReference type="AlphaFoldDB" id="A0ABD3MC80"/>
<dbReference type="PANTHER" id="PTHR32026">
    <property type="entry name" value="METHYLTRANSFERASE-LIKE PROTEIN 24"/>
    <property type="match status" value="1"/>
</dbReference>
<feature type="domain" description="Methyltransferase" evidence="2">
    <location>
        <begin position="65"/>
        <end position="186"/>
    </location>
</feature>
<accession>A0ABD3MC80</accession>
<protein>
    <recommendedName>
        <fullName evidence="2">Methyltransferase domain-containing protein</fullName>
    </recommendedName>
</protein>
<keyword evidence="1" id="KW-0812">Transmembrane</keyword>
<dbReference type="Pfam" id="PF13383">
    <property type="entry name" value="Methyltransf_22"/>
    <property type="match status" value="1"/>
</dbReference>
<dbReference type="InterPro" id="IPR026913">
    <property type="entry name" value="METTL24"/>
</dbReference>
<dbReference type="EMBL" id="JALLBG020000200">
    <property type="protein sequence ID" value="KAL3759531.1"/>
    <property type="molecule type" value="Genomic_DNA"/>
</dbReference>
<dbReference type="Proteomes" id="UP001530293">
    <property type="component" value="Unassembled WGS sequence"/>
</dbReference>
<feature type="transmembrane region" description="Helical" evidence="1">
    <location>
        <begin position="12"/>
        <end position="29"/>
    </location>
</feature>
<name>A0ABD3MC80_9STRA</name>
<organism evidence="3 4">
    <name type="scientific">Discostella pseudostelligera</name>
    <dbReference type="NCBI Taxonomy" id="259834"/>
    <lineage>
        <taxon>Eukaryota</taxon>
        <taxon>Sar</taxon>
        <taxon>Stramenopiles</taxon>
        <taxon>Ochrophyta</taxon>
        <taxon>Bacillariophyta</taxon>
        <taxon>Coscinodiscophyceae</taxon>
        <taxon>Thalassiosirophycidae</taxon>
        <taxon>Stephanodiscales</taxon>
        <taxon>Stephanodiscaceae</taxon>
        <taxon>Discostella</taxon>
    </lineage>
</organism>
<keyword evidence="4" id="KW-1185">Reference proteome</keyword>
<evidence type="ECO:0000313" key="3">
    <source>
        <dbReference type="EMBL" id="KAL3759531.1"/>
    </source>
</evidence>
<keyword evidence="1" id="KW-1133">Transmembrane helix</keyword>
<dbReference type="InterPro" id="IPR025714">
    <property type="entry name" value="Methyltranfer_dom"/>
</dbReference>
<evidence type="ECO:0000256" key="1">
    <source>
        <dbReference type="SAM" id="Phobius"/>
    </source>
</evidence>
<gene>
    <name evidence="3" type="ORF">ACHAWU_000830</name>
</gene>
<evidence type="ECO:0000313" key="4">
    <source>
        <dbReference type="Proteomes" id="UP001530293"/>
    </source>
</evidence>
<sequence>MMLNYSAGRPRFLDLLVLLGLIIGIFVYTENSVPGFSTFSTRLAQHSTISTTTCDERLDELDRTFNRRRDARIELIDINKAEASYDLYEPEAVCFSEERFGSTKRYTAYGDGPKFICGVDVIAEKSNSSEGCLVYSVGSNNRIGFEVGISNFMGCETHTFDPTLNKPFVGNKYATFHPWGLGNDGAFMVEEKAQLDRNEHGGCEWDALPPLFNAIAAGEMKVDQVLVEVHFPPSEAALAAVFLAADKAKLRVFHKERNSWGVANCCVEYAFVSQATNYNVMVMTNLNVK</sequence>
<proteinExistence type="predicted"/>